<dbReference type="EMBL" id="VOIH02000012">
    <property type="protein sequence ID" value="KAF3432051.1"/>
    <property type="molecule type" value="Genomic_DNA"/>
</dbReference>
<evidence type="ECO:0000313" key="5">
    <source>
        <dbReference type="Proteomes" id="UP000796880"/>
    </source>
</evidence>
<sequence length="256" mass="29143">MRSESAWALRTSLLEFLIESAEKLQVTPIVKYTALSFFADRFYPCLSRFTSSNKVTNWLLKPLRESNMQLFALVSIWISSKIHDSCPLNVKSLKSLGDAVIKEQHFTTRDFLEAELILMQVMDFDIGAGNIAFIFLEDLLFQLKGVAKVGDLVNFEVSMDVMDLLYEKEETSTLYSSPHSLAASVLVASYLITVPRQSLEFPILPWGSEVYCSSKITLSLLLIGIPLISEWYNIHRLIVHSKRSVVPLFGNMKWDY</sequence>
<feature type="domain" description="Cyclin N-terminal" evidence="3">
    <location>
        <begin position="4"/>
        <end position="126"/>
    </location>
</feature>
<comment type="caution">
    <text evidence="4">The sequence shown here is derived from an EMBL/GenBank/DDBJ whole genome shotgun (WGS) entry which is preliminary data.</text>
</comment>
<name>A0A8K0DKE2_9ROSA</name>
<evidence type="ECO:0000256" key="1">
    <source>
        <dbReference type="ARBA" id="ARBA00011177"/>
    </source>
</evidence>
<evidence type="ECO:0000313" key="4">
    <source>
        <dbReference type="EMBL" id="KAF3432051.1"/>
    </source>
</evidence>
<dbReference type="Proteomes" id="UP000796880">
    <property type="component" value="Unassembled WGS sequence"/>
</dbReference>
<protein>
    <recommendedName>
        <fullName evidence="2">B-like cyclin</fullName>
    </recommendedName>
</protein>
<keyword evidence="5" id="KW-1185">Reference proteome</keyword>
<dbReference type="AlphaFoldDB" id="A0A8K0DKE2"/>
<accession>A0A8K0DKE2</accession>
<comment type="subunit">
    <text evidence="1">Interacts with the CDC2 protein kinase to form a serine/threonine kinase holoenzyme complex also known as maturation promoting factor (MPF). The cyclin subunit imparts substrate specificity to the complex.</text>
</comment>
<dbReference type="InterPro" id="IPR006671">
    <property type="entry name" value="Cyclin_N"/>
</dbReference>
<evidence type="ECO:0000259" key="3">
    <source>
        <dbReference type="Pfam" id="PF00134"/>
    </source>
</evidence>
<dbReference type="OrthoDB" id="1923367at2759"/>
<proteinExistence type="predicted"/>
<dbReference type="Pfam" id="PF00134">
    <property type="entry name" value="Cyclin_N"/>
    <property type="match status" value="1"/>
</dbReference>
<dbReference type="SUPFAM" id="SSF47954">
    <property type="entry name" value="Cyclin-like"/>
    <property type="match status" value="1"/>
</dbReference>
<organism evidence="4 5">
    <name type="scientific">Rhamnella rubrinervis</name>
    <dbReference type="NCBI Taxonomy" id="2594499"/>
    <lineage>
        <taxon>Eukaryota</taxon>
        <taxon>Viridiplantae</taxon>
        <taxon>Streptophyta</taxon>
        <taxon>Embryophyta</taxon>
        <taxon>Tracheophyta</taxon>
        <taxon>Spermatophyta</taxon>
        <taxon>Magnoliopsida</taxon>
        <taxon>eudicotyledons</taxon>
        <taxon>Gunneridae</taxon>
        <taxon>Pentapetalae</taxon>
        <taxon>rosids</taxon>
        <taxon>fabids</taxon>
        <taxon>Rosales</taxon>
        <taxon>Rhamnaceae</taxon>
        <taxon>rhamnoid group</taxon>
        <taxon>Rhamneae</taxon>
        <taxon>Rhamnella</taxon>
    </lineage>
</organism>
<evidence type="ECO:0000256" key="2">
    <source>
        <dbReference type="ARBA" id="ARBA00032263"/>
    </source>
</evidence>
<reference evidence="4" key="1">
    <citation type="submission" date="2020-03" db="EMBL/GenBank/DDBJ databases">
        <title>A high-quality chromosome-level genome assembly of a woody plant with both climbing and erect habits, Rhamnella rubrinervis.</title>
        <authorList>
            <person name="Lu Z."/>
            <person name="Yang Y."/>
            <person name="Zhu X."/>
            <person name="Sun Y."/>
        </authorList>
    </citation>
    <scope>NUCLEOTIDE SEQUENCE</scope>
    <source>
        <strain evidence="4">BYM</strain>
        <tissue evidence="4">Leaf</tissue>
    </source>
</reference>
<dbReference type="InterPro" id="IPR036915">
    <property type="entry name" value="Cyclin-like_sf"/>
</dbReference>
<gene>
    <name evidence="4" type="ORF">FNV43_RR26790</name>
</gene>
<dbReference type="Gene3D" id="1.10.472.10">
    <property type="entry name" value="Cyclin-like"/>
    <property type="match status" value="1"/>
</dbReference>